<evidence type="ECO:0000256" key="6">
    <source>
        <dbReference type="SAM" id="Phobius"/>
    </source>
</evidence>
<feature type="transmembrane region" description="Helical" evidence="6">
    <location>
        <begin position="121"/>
        <end position="151"/>
    </location>
</feature>
<dbReference type="InterPro" id="IPR003834">
    <property type="entry name" value="Cyt_c_assmbl_TM_dom"/>
</dbReference>
<feature type="transmembrane region" description="Helical" evidence="6">
    <location>
        <begin position="157"/>
        <end position="181"/>
    </location>
</feature>
<keyword evidence="3 6" id="KW-0812">Transmembrane</keyword>
<name>A0A0A2A9I3_PROMR</name>
<comment type="similarity">
    <text evidence="2">Belongs to the DsbD family.</text>
</comment>
<dbReference type="GO" id="GO:0017004">
    <property type="term" value="P:cytochrome complex assembly"/>
    <property type="evidence" value="ECO:0007669"/>
    <property type="project" value="InterPro"/>
</dbReference>
<proteinExistence type="inferred from homology"/>
<comment type="subcellular location">
    <subcellularLocation>
        <location evidence="1">Membrane</location>
        <topology evidence="1">Multi-pass membrane protein</topology>
    </subcellularLocation>
</comment>
<feature type="transmembrane region" description="Helical" evidence="6">
    <location>
        <begin position="50"/>
        <end position="75"/>
    </location>
</feature>
<comment type="caution">
    <text evidence="8">The sequence shown here is derived from an EMBL/GenBank/DDBJ whole genome shotgun (WGS) entry which is preliminary data.</text>
</comment>
<dbReference type="PANTHER" id="PTHR31272:SF6">
    <property type="entry name" value="CYTOCHROME C-TYPE BIOGENESIS CCDA-LIKE CHLOROPLASTIC PROTEIN"/>
    <property type="match status" value="1"/>
</dbReference>
<dbReference type="RefSeq" id="WP_032527384.1">
    <property type="nucleotide sequence ID" value="NZ_CP138951.1"/>
</dbReference>
<feature type="domain" description="Cytochrome C biogenesis protein transmembrane" evidence="7">
    <location>
        <begin position="12"/>
        <end position="184"/>
    </location>
</feature>
<dbReference type="PANTHER" id="PTHR31272">
    <property type="entry name" value="CYTOCHROME C-TYPE BIOGENESIS PROTEIN HI_1454-RELATED"/>
    <property type="match status" value="1"/>
</dbReference>
<dbReference type="EMBL" id="JNAM01000011">
    <property type="protein sequence ID" value="KGF97179.1"/>
    <property type="molecule type" value="Genomic_DNA"/>
</dbReference>
<feature type="transmembrane region" description="Helical" evidence="6">
    <location>
        <begin position="81"/>
        <end position="101"/>
    </location>
</feature>
<gene>
    <name evidence="8" type="ORF">EU96_1820</name>
</gene>
<dbReference type="Proteomes" id="UP000030445">
    <property type="component" value="Unassembled WGS sequence"/>
</dbReference>
<dbReference type="InterPro" id="IPR051790">
    <property type="entry name" value="Cytochrome_c-biogenesis_DsbD"/>
</dbReference>
<evidence type="ECO:0000256" key="4">
    <source>
        <dbReference type="ARBA" id="ARBA00022989"/>
    </source>
</evidence>
<dbReference type="AlphaFoldDB" id="A0A0A2A9I3"/>
<evidence type="ECO:0000256" key="1">
    <source>
        <dbReference type="ARBA" id="ARBA00004141"/>
    </source>
</evidence>
<evidence type="ECO:0000256" key="3">
    <source>
        <dbReference type="ARBA" id="ARBA00022692"/>
    </source>
</evidence>
<dbReference type="GO" id="GO:0016020">
    <property type="term" value="C:membrane"/>
    <property type="evidence" value="ECO:0007669"/>
    <property type="project" value="UniProtKB-SubCell"/>
</dbReference>
<dbReference type="eggNOG" id="COG0785">
    <property type="taxonomic scope" value="Bacteria"/>
</dbReference>
<evidence type="ECO:0000313" key="9">
    <source>
        <dbReference type="Proteomes" id="UP000030445"/>
    </source>
</evidence>
<sequence length="218" mass="23168">MQNGLNSPGPFTIFLVFSAGLLTSLGPCSLSLLPVTIAYIGGTEKNKFKLISFSGGVVFSLVALGAASGFLGKIYGQIPSYYTSFVALIAIIMGLNLLGILKFQFPNGPDLKIIEDKIPSLIAPFTIGTTFGLASSPCITPVLATLLAWVSQAKNPIISIILLFFFGIGQVTPLIIAGATAENLKKFLELRKFSQIIPTLSGIFLVALGLLNLFSHWI</sequence>
<reference evidence="9" key="1">
    <citation type="journal article" date="2014" name="Sci. Data">
        <title>Genomes of diverse isolates of the marine cyanobacterium Prochlorococcus.</title>
        <authorList>
            <person name="Biller S."/>
            <person name="Berube P."/>
            <person name="Thompson J."/>
            <person name="Kelly L."/>
            <person name="Roggensack S."/>
            <person name="Awad L."/>
            <person name="Roache-Johnson K."/>
            <person name="Ding H."/>
            <person name="Giovannoni S.J."/>
            <person name="Moore L.R."/>
            <person name="Chisholm S.W."/>
        </authorList>
    </citation>
    <scope>NUCLEOTIDE SEQUENCE [LARGE SCALE GENOMIC DNA]</scope>
    <source>
        <strain evidence="9">MIT 9302</strain>
    </source>
</reference>
<dbReference type="STRING" id="74545.EU96_1820"/>
<protein>
    <submittedName>
        <fullName evidence="8">Cytochrome c-type bioproteinsis protein CcdA (DsbD-like)</fullName>
    </submittedName>
</protein>
<evidence type="ECO:0000256" key="2">
    <source>
        <dbReference type="ARBA" id="ARBA00006143"/>
    </source>
</evidence>
<accession>A0A0A2A9I3</accession>
<keyword evidence="5 6" id="KW-0472">Membrane</keyword>
<dbReference type="Pfam" id="PF02683">
    <property type="entry name" value="DsbD_TM"/>
    <property type="match status" value="1"/>
</dbReference>
<feature type="transmembrane region" description="Helical" evidence="6">
    <location>
        <begin position="12"/>
        <end position="38"/>
    </location>
</feature>
<dbReference type="OrthoDB" id="9811036at2"/>
<feature type="transmembrane region" description="Helical" evidence="6">
    <location>
        <begin position="193"/>
        <end position="214"/>
    </location>
</feature>
<organism evidence="8 9">
    <name type="scientific">Prochlorococcus marinus str. MIT 9302</name>
    <dbReference type="NCBI Taxonomy" id="74545"/>
    <lineage>
        <taxon>Bacteria</taxon>
        <taxon>Bacillati</taxon>
        <taxon>Cyanobacteriota</taxon>
        <taxon>Cyanophyceae</taxon>
        <taxon>Synechococcales</taxon>
        <taxon>Prochlorococcaceae</taxon>
        <taxon>Prochlorococcus</taxon>
    </lineage>
</organism>
<keyword evidence="4 6" id="KW-1133">Transmembrane helix</keyword>
<evidence type="ECO:0000256" key="5">
    <source>
        <dbReference type="ARBA" id="ARBA00023136"/>
    </source>
</evidence>
<evidence type="ECO:0000259" key="7">
    <source>
        <dbReference type="Pfam" id="PF02683"/>
    </source>
</evidence>
<evidence type="ECO:0000313" key="8">
    <source>
        <dbReference type="EMBL" id="KGF97179.1"/>
    </source>
</evidence>